<proteinExistence type="predicted"/>
<keyword evidence="7" id="KW-0472">Membrane</keyword>
<evidence type="ECO:0000256" key="12">
    <source>
        <dbReference type="PROSITE-ProRule" id="PRU00461"/>
    </source>
</evidence>
<name>A0ABQ8S581_PERAM</name>
<dbReference type="InterPro" id="IPR000033">
    <property type="entry name" value="LDLR_classB_rpt"/>
</dbReference>
<dbReference type="InterPro" id="IPR049883">
    <property type="entry name" value="NOTCH1_EGF-like"/>
</dbReference>
<keyword evidence="2" id="KW-0245">EGF-like domain</keyword>
<keyword evidence="4" id="KW-0812">Transmembrane</keyword>
<evidence type="ECO:0000256" key="5">
    <source>
        <dbReference type="ARBA" id="ARBA00022737"/>
    </source>
</evidence>
<dbReference type="SMART" id="SM00192">
    <property type="entry name" value="LDLa"/>
    <property type="match status" value="1"/>
</dbReference>
<dbReference type="SUPFAM" id="SSF63825">
    <property type="entry name" value="YWTD domain"/>
    <property type="match status" value="1"/>
</dbReference>
<keyword evidence="3" id="KW-0254">Endocytosis</keyword>
<keyword evidence="8" id="KW-1015">Disulfide bond</keyword>
<comment type="caution">
    <text evidence="14">The sequence shown here is derived from an EMBL/GenBank/DDBJ whole genome shotgun (WGS) entry which is preliminary data.</text>
</comment>
<dbReference type="PROSITE" id="PS50068">
    <property type="entry name" value="LDLRA_2"/>
    <property type="match status" value="1"/>
</dbReference>
<dbReference type="InterPro" id="IPR023415">
    <property type="entry name" value="LDLR_class-A_CS"/>
</dbReference>
<dbReference type="Gene3D" id="4.10.400.10">
    <property type="entry name" value="Low-density Lipoprotein Receptor"/>
    <property type="match status" value="1"/>
</dbReference>
<dbReference type="InterPro" id="IPR036055">
    <property type="entry name" value="LDL_receptor-like_sf"/>
</dbReference>
<dbReference type="Pfam" id="PF07645">
    <property type="entry name" value="EGF_CA"/>
    <property type="match status" value="1"/>
</dbReference>
<evidence type="ECO:0000256" key="11">
    <source>
        <dbReference type="PROSITE-ProRule" id="PRU00124"/>
    </source>
</evidence>
<dbReference type="InterPro" id="IPR000152">
    <property type="entry name" value="EGF-type_Asp/Asn_hydroxyl_site"/>
</dbReference>
<dbReference type="SUPFAM" id="SSF57196">
    <property type="entry name" value="EGF/Laminin"/>
    <property type="match status" value="1"/>
</dbReference>
<dbReference type="CDD" id="cd00054">
    <property type="entry name" value="EGF_CA"/>
    <property type="match status" value="1"/>
</dbReference>
<evidence type="ECO:0000313" key="15">
    <source>
        <dbReference type="Proteomes" id="UP001148838"/>
    </source>
</evidence>
<dbReference type="PROSITE" id="PS00010">
    <property type="entry name" value="ASX_HYDROXYL"/>
    <property type="match status" value="1"/>
</dbReference>
<dbReference type="InterPro" id="IPR000742">
    <property type="entry name" value="EGF"/>
</dbReference>
<keyword evidence="5" id="KW-0677">Repeat</keyword>
<dbReference type="Pfam" id="PF00057">
    <property type="entry name" value="Ldl_recept_a"/>
    <property type="match status" value="1"/>
</dbReference>
<accession>A0ABQ8S581</accession>
<dbReference type="InterPro" id="IPR018097">
    <property type="entry name" value="EGF_Ca-bd_CS"/>
</dbReference>
<comment type="caution">
    <text evidence="11">Lacks conserved residue(s) required for the propagation of feature annotation.</text>
</comment>
<evidence type="ECO:0000256" key="4">
    <source>
        <dbReference type="ARBA" id="ARBA00022692"/>
    </source>
</evidence>
<evidence type="ECO:0000256" key="2">
    <source>
        <dbReference type="ARBA" id="ARBA00022536"/>
    </source>
</evidence>
<dbReference type="SUPFAM" id="SSF57424">
    <property type="entry name" value="LDL receptor-like module"/>
    <property type="match status" value="1"/>
</dbReference>
<keyword evidence="6" id="KW-1133">Transmembrane helix</keyword>
<dbReference type="InterPro" id="IPR011042">
    <property type="entry name" value="6-blade_b-propeller_TolB-like"/>
</dbReference>
<feature type="repeat" description="LDL-receptor class B" evidence="12">
    <location>
        <begin position="491"/>
        <end position="535"/>
    </location>
</feature>
<sequence>MRGAGPDGSSGRGTACPYRLVRRVISPSRIQIHVRVQARITILLINPRLVHRCEVMVNMSDRGTSQKSVSCPPNQFRCEDSVQCLPVTLLCDGALDCPDESDEGEFCHNVTLCESMQCAHGCRPSLSGPLCFCPEGQQPNKSLCVDSDECLIDGSCDQLCTNKNGSFDCRCVPGYEKNGTSCTAINGTGDLCLSCITLWVPNMVANRETQDQTTNVSKENDAQNYGRIIEGENPNCDTVPTSRYIGHHTCSHYIQMEMGWTRGQVTRRQMDISSYHVGPPDRKETSRQTSAQMGRLLQRTGGSTMVQRGKRQKKVETTRETFVYRQEVTSTGLDNVGPIRCQKENLRPVTAIPSDEPASIVFSSTADIRRIHLNGSSYPGNSSLTPLQTLALEFNHRNRSLCFILHNSSNARLSCANIDNLSDSWDLPTPTMFPLDSMTHIALDWISGNWYFLDDTREMIFLCNSTMQACVILVGVNLSKPRGIALDPTKGFMFFTKWGASSPMLERTLLDGSNRTTLVQQKIVYPYGVTVDYPTQQVYWVDTYLDFVERIDYDGSNRRTIKKGFPVSSFDKWHSQCRSDGYIICID</sequence>
<dbReference type="PROSITE" id="PS01209">
    <property type="entry name" value="LDLRA_1"/>
    <property type="match status" value="1"/>
</dbReference>
<dbReference type="CDD" id="cd00112">
    <property type="entry name" value="LDLa"/>
    <property type="match status" value="1"/>
</dbReference>
<evidence type="ECO:0000256" key="7">
    <source>
        <dbReference type="ARBA" id="ARBA00023136"/>
    </source>
</evidence>
<evidence type="ECO:0000259" key="13">
    <source>
        <dbReference type="PROSITE" id="PS01186"/>
    </source>
</evidence>
<dbReference type="InterPro" id="IPR002172">
    <property type="entry name" value="LDrepeatLR_classA_rpt"/>
</dbReference>
<protein>
    <recommendedName>
        <fullName evidence="13">EGF-like domain-containing protein</fullName>
    </recommendedName>
</protein>
<keyword evidence="10" id="KW-0325">Glycoprotein</keyword>
<dbReference type="InterPro" id="IPR051221">
    <property type="entry name" value="LDLR-related"/>
</dbReference>
<organism evidence="14 15">
    <name type="scientific">Periplaneta americana</name>
    <name type="common">American cockroach</name>
    <name type="synonym">Blatta americana</name>
    <dbReference type="NCBI Taxonomy" id="6978"/>
    <lineage>
        <taxon>Eukaryota</taxon>
        <taxon>Metazoa</taxon>
        <taxon>Ecdysozoa</taxon>
        <taxon>Arthropoda</taxon>
        <taxon>Hexapoda</taxon>
        <taxon>Insecta</taxon>
        <taxon>Pterygota</taxon>
        <taxon>Neoptera</taxon>
        <taxon>Polyneoptera</taxon>
        <taxon>Dictyoptera</taxon>
        <taxon>Blattodea</taxon>
        <taxon>Blattoidea</taxon>
        <taxon>Blattidae</taxon>
        <taxon>Blattinae</taxon>
        <taxon>Periplaneta</taxon>
    </lineage>
</organism>
<evidence type="ECO:0000256" key="6">
    <source>
        <dbReference type="ARBA" id="ARBA00022989"/>
    </source>
</evidence>
<dbReference type="PROSITE" id="PS01187">
    <property type="entry name" value="EGF_CA"/>
    <property type="match status" value="1"/>
</dbReference>
<evidence type="ECO:0000256" key="1">
    <source>
        <dbReference type="ARBA" id="ARBA00004167"/>
    </source>
</evidence>
<dbReference type="InterPro" id="IPR001881">
    <property type="entry name" value="EGF-like_Ca-bd_dom"/>
</dbReference>
<dbReference type="Gene3D" id="2.120.10.30">
    <property type="entry name" value="TolB, C-terminal domain"/>
    <property type="match status" value="1"/>
</dbReference>
<evidence type="ECO:0000256" key="8">
    <source>
        <dbReference type="ARBA" id="ARBA00023157"/>
    </source>
</evidence>
<dbReference type="SMART" id="SM00181">
    <property type="entry name" value="EGF"/>
    <property type="match status" value="2"/>
</dbReference>
<comment type="subcellular location">
    <subcellularLocation>
        <location evidence="1">Membrane</location>
        <topology evidence="1">Single-pass membrane protein</topology>
    </subcellularLocation>
</comment>
<dbReference type="Gene3D" id="2.10.25.10">
    <property type="entry name" value="Laminin"/>
    <property type="match status" value="1"/>
</dbReference>
<dbReference type="SMART" id="SM00135">
    <property type="entry name" value="LY"/>
    <property type="match status" value="3"/>
</dbReference>
<evidence type="ECO:0000256" key="3">
    <source>
        <dbReference type="ARBA" id="ARBA00022583"/>
    </source>
</evidence>
<dbReference type="PROSITE" id="PS01186">
    <property type="entry name" value="EGF_2"/>
    <property type="match status" value="1"/>
</dbReference>
<gene>
    <name evidence="14" type="ORF">ANN_26182</name>
</gene>
<reference evidence="14 15" key="1">
    <citation type="journal article" date="2022" name="Allergy">
        <title>Genome assembly and annotation of Periplaneta americana reveal a comprehensive cockroach allergen profile.</title>
        <authorList>
            <person name="Wang L."/>
            <person name="Xiong Q."/>
            <person name="Saelim N."/>
            <person name="Wang L."/>
            <person name="Nong W."/>
            <person name="Wan A.T."/>
            <person name="Shi M."/>
            <person name="Liu X."/>
            <person name="Cao Q."/>
            <person name="Hui J.H.L."/>
            <person name="Sookrung N."/>
            <person name="Leung T.F."/>
            <person name="Tungtrongchitr A."/>
            <person name="Tsui S.K.W."/>
        </authorList>
    </citation>
    <scope>NUCLEOTIDE SEQUENCE [LARGE SCALE GENOMIC DNA]</scope>
    <source>
        <strain evidence="14">PWHHKU_190912</strain>
    </source>
</reference>
<feature type="domain" description="EGF-like" evidence="13">
    <location>
        <begin position="169"/>
        <end position="182"/>
    </location>
</feature>
<dbReference type="PANTHER" id="PTHR22722">
    <property type="entry name" value="LOW-DENSITY LIPOPROTEIN RECEPTOR-RELATED PROTEIN 2-RELATED"/>
    <property type="match status" value="1"/>
</dbReference>
<evidence type="ECO:0000256" key="10">
    <source>
        <dbReference type="ARBA" id="ARBA00023180"/>
    </source>
</evidence>
<dbReference type="PROSITE" id="PS51120">
    <property type="entry name" value="LDLRB"/>
    <property type="match status" value="1"/>
</dbReference>
<keyword evidence="15" id="KW-1185">Reference proteome</keyword>
<evidence type="ECO:0000256" key="9">
    <source>
        <dbReference type="ARBA" id="ARBA00023170"/>
    </source>
</evidence>
<dbReference type="EMBL" id="JAJSOF020000036">
    <property type="protein sequence ID" value="KAJ4429179.1"/>
    <property type="molecule type" value="Genomic_DNA"/>
</dbReference>
<keyword evidence="9" id="KW-0675">Receptor</keyword>
<dbReference type="SMART" id="SM00179">
    <property type="entry name" value="EGF_CA"/>
    <property type="match status" value="2"/>
</dbReference>
<evidence type="ECO:0000313" key="14">
    <source>
        <dbReference type="EMBL" id="KAJ4429179.1"/>
    </source>
</evidence>
<dbReference type="Proteomes" id="UP001148838">
    <property type="component" value="Unassembled WGS sequence"/>
</dbReference>